<comment type="cofactor">
    <cofactor evidence="1">
        <name>Zn(2+)</name>
        <dbReference type="ChEBI" id="CHEBI:29105"/>
    </cofactor>
</comment>
<keyword evidence="9" id="KW-0812">Transmembrane</keyword>
<dbReference type="GO" id="GO:0004222">
    <property type="term" value="F:metalloendopeptidase activity"/>
    <property type="evidence" value="ECO:0007669"/>
    <property type="project" value="InterPro"/>
</dbReference>
<dbReference type="InterPro" id="IPR050626">
    <property type="entry name" value="Peptidase_M16"/>
</dbReference>
<gene>
    <name evidence="14" type="ORF">F2Q69_00014883</name>
</gene>
<accession>A0A8S9R906</accession>
<keyword evidence="4" id="KW-0479">Metal-binding</keyword>
<feature type="domain" description="Coenzyme PQQ synthesis protein F-like C-terminal lobe" evidence="13">
    <location>
        <begin position="850"/>
        <end position="946"/>
    </location>
</feature>
<protein>
    <recommendedName>
        <fullName evidence="16">Peptidase M16 N-terminal domain-containing protein</fullName>
    </recommendedName>
</protein>
<evidence type="ECO:0000259" key="10">
    <source>
        <dbReference type="Pfam" id="PF00675"/>
    </source>
</evidence>
<dbReference type="InterPro" id="IPR001431">
    <property type="entry name" value="Pept_M16_Zn_BS"/>
</dbReference>
<keyword evidence="9" id="KW-1133">Transmembrane helix</keyword>
<name>A0A8S9R906_BRACR</name>
<proteinExistence type="inferred from homology"/>
<evidence type="ECO:0000256" key="9">
    <source>
        <dbReference type="SAM" id="Phobius"/>
    </source>
</evidence>
<evidence type="ECO:0000259" key="11">
    <source>
        <dbReference type="Pfam" id="PF05193"/>
    </source>
</evidence>
<dbReference type="Gene3D" id="3.30.830.10">
    <property type="entry name" value="Metalloenzyme, LuxS/M16 peptidase-like"/>
    <property type="match status" value="4"/>
</dbReference>
<dbReference type="AlphaFoldDB" id="A0A8S9R906"/>
<dbReference type="FunFam" id="3.30.830.10:FF:000004">
    <property type="entry name" value="Putative insulin-degrading enzyme"/>
    <property type="match status" value="1"/>
</dbReference>
<evidence type="ECO:0000256" key="8">
    <source>
        <dbReference type="RuleBase" id="RU004447"/>
    </source>
</evidence>
<keyword evidence="3" id="KW-0645">Protease</keyword>
<dbReference type="InterPro" id="IPR007863">
    <property type="entry name" value="Peptidase_M16_C"/>
</dbReference>
<dbReference type="Pfam" id="PF16187">
    <property type="entry name" value="Peptidase_M16_M"/>
    <property type="match status" value="1"/>
</dbReference>
<dbReference type="GO" id="GO:0043171">
    <property type="term" value="P:peptide catabolic process"/>
    <property type="evidence" value="ECO:0007669"/>
    <property type="project" value="TreeGrafter"/>
</dbReference>
<dbReference type="Pfam" id="PF00675">
    <property type="entry name" value="Peptidase_M16"/>
    <property type="match status" value="1"/>
</dbReference>
<keyword evidence="6" id="KW-0862">Zinc</keyword>
<dbReference type="PANTHER" id="PTHR43690">
    <property type="entry name" value="NARDILYSIN"/>
    <property type="match status" value="1"/>
</dbReference>
<evidence type="ECO:0000259" key="13">
    <source>
        <dbReference type="Pfam" id="PF22456"/>
    </source>
</evidence>
<keyword evidence="5" id="KW-0378">Hydrolase</keyword>
<dbReference type="Pfam" id="PF05193">
    <property type="entry name" value="Peptidase_M16_C"/>
    <property type="match status" value="2"/>
</dbReference>
<dbReference type="InterPro" id="IPR011249">
    <property type="entry name" value="Metalloenz_LuxS/M16"/>
</dbReference>
<evidence type="ECO:0000313" key="15">
    <source>
        <dbReference type="Proteomes" id="UP000712600"/>
    </source>
</evidence>
<reference evidence="14" key="1">
    <citation type="submission" date="2019-12" db="EMBL/GenBank/DDBJ databases">
        <title>Genome sequencing and annotation of Brassica cretica.</title>
        <authorList>
            <person name="Studholme D.J."/>
            <person name="Sarris P."/>
        </authorList>
    </citation>
    <scope>NUCLEOTIDE SEQUENCE</scope>
    <source>
        <strain evidence="14">PFS-109/04</strain>
        <tissue evidence="14">Leaf</tissue>
    </source>
</reference>
<evidence type="ECO:0000256" key="3">
    <source>
        <dbReference type="ARBA" id="ARBA00022670"/>
    </source>
</evidence>
<evidence type="ECO:0000256" key="7">
    <source>
        <dbReference type="ARBA" id="ARBA00023049"/>
    </source>
</evidence>
<evidence type="ECO:0000256" key="5">
    <source>
        <dbReference type="ARBA" id="ARBA00022801"/>
    </source>
</evidence>
<evidence type="ECO:0000256" key="6">
    <source>
        <dbReference type="ARBA" id="ARBA00022833"/>
    </source>
</evidence>
<feature type="domain" description="Peptidase M16 N-terminal" evidence="10">
    <location>
        <begin position="40"/>
        <end position="174"/>
    </location>
</feature>
<dbReference type="InterPro" id="IPR054734">
    <property type="entry name" value="PqqF-like_C_4"/>
</dbReference>
<evidence type="ECO:0000256" key="1">
    <source>
        <dbReference type="ARBA" id="ARBA00001947"/>
    </source>
</evidence>
<evidence type="ECO:0000259" key="12">
    <source>
        <dbReference type="Pfam" id="PF16187"/>
    </source>
</evidence>
<feature type="domain" description="Peptidase M16 middle/third" evidence="12">
    <location>
        <begin position="509"/>
        <end position="789"/>
    </location>
</feature>
<dbReference type="InterPro" id="IPR011765">
    <property type="entry name" value="Pept_M16_N"/>
</dbReference>
<comment type="similarity">
    <text evidence="2 8">Belongs to the peptidase M16 family.</text>
</comment>
<evidence type="ECO:0008006" key="16">
    <source>
        <dbReference type="Google" id="ProtNLM"/>
    </source>
</evidence>
<dbReference type="PROSITE" id="PS00143">
    <property type="entry name" value="INSULINASE"/>
    <property type="match status" value="1"/>
</dbReference>
<feature type="domain" description="Peptidase M16 C-terminal" evidence="11">
    <location>
        <begin position="441"/>
        <end position="501"/>
    </location>
</feature>
<dbReference type="Pfam" id="PF22456">
    <property type="entry name" value="PqqF-like_C_4"/>
    <property type="match status" value="1"/>
</dbReference>
<evidence type="ECO:0000256" key="4">
    <source>
        <dbReference type="ARBA" id="ARBA00022723"/>
    </source>
</evidence>
<feature type="domain" description="Peptidase M16 C-terminal" evidence="11">
    <location>
        <begin position="202"/>
        <end position="379"/>
    </location>
</feature>
<sequence>MVAGTENMEAVPADKGGEILKPRTDKREYRRIVLKNSLEVLLISDPETDKCAASMNVSVGSFSDPEGLDGLAHFLEHMLFYASEKYPEEDSYSKYVTEHGGSRNAYTSRENTNYHFDINTDSFDEALDRFAQFFIKPLMSADATMREINAVDSEYQKNLLSDSRRLDQLKKHLSREDHPYHKFSTGNMETLHVWPEAKGIDTRNELFKFYDKHYSASIMHLVVYGKENLDKTQGLVEETFQEIRNTNKSIPIYPGQPCTPDHLQVLVKAVPIKQGHQLTVSWPVTPSIHHYEEAPCSYLGHLIGHEGEGSLFHALKTLGWATGLYAGESDVTIDYSFFDVSVDLTDAGHEHMQDILGLLFRHIKHLQQSGVSQWIFDELSAICEAEFHYQAKRDPFSYAMAISRNMKDKLLLLIAKINFKDGLSPPYIVVLLMVFFLILAGWATGLYAGESDVTIDYSFFDVSVDLTDAGHEHMQDILGLLFRHIKHLQQSGVSQWIFDELSAICEAEFHYQAKRDPFSYAMAISRNMKIYPTKHWLVGSSLPSRFNSDFVQKVLNELSPSNVRIFWRSKKFEGQTDETEPWYNTAYSFEYITEFTIQEWVQSAPDVKLHLPVPNVFIPTDFSLKDVKDKDIFPVLLRKTSFSRLWYKPDTKFFKPKAYVKTDFNCPLANTSPDAVVLSNIFVWLLVDCLNEYAYYARAAGLNYGLSLSGNGFELYLDGFNHKLRILLEAIMQKIAKFEVKPDRFSVIKETMTKAYQNIKFQQPYEQAMSYCSMVLQDRTWPWTEQLDALTHLEAEDLVNLVPMLLSRTFVECYVAGNVEKNEAESMVKHIEDVHQDEFAMNSKLQLFRLIAKQATFHQLRTVEQLGYITSLNQSNHSGVYGVQFIIQSPVKGPGHIDLRVESLLKDLESKLYKISDEEFKSNVTALIDMKLEKHKNLNEESSFYWREIKSRTFKFNRKDEEVDALRELKKEELIDFFDTYIKVDAPKKKSMSICVYGSQHLKEMASDKDEVASPFIEIEDIVGFRKSQPLYGSLKGWSQLKL</sequence>
<dbReference type="EMBL" id="QGKX02000996">
    <property type="protein sequence ID" value="KAF3560101.1"/>
    <property type="molecule type" value="Genomic_DNA"/>
</dbReference>
<feature type="transmembrane region" description="Helical" evidence="9">
    <location>
        <begin position="427"/>
        <end position="448"/>
    </location>
</feature>
<evidence type="ECO:0000256" key="2">
    <source>
        <dbReference type="ARBA" id="ARBA00007261"/>
    </source>
</evidence>
<evidence type="ECO:0000313" key="14">
    <source>
        <dbReference type="EMBL" id="KAF3560101.1"/>
    </source>
</evidence>
<dbReference type="GO" id="GO:0005739">
    <property type="term" value="C:mitochondrion"/>
    <property type="evidence" value="ECO:0007669"/>
    <property type="project" value="TreeGrafter"/>
</dbReference>
<dbReference type="FunFam" id="3.30.830.10:FF:000028">
    <property type="entry name" value="Insulin-degrading enzyme-like 1 peroxisomal"/>
    <property type="match status" value="1"/>
</dbReference>
<keyword evidence="9" id="KW-0472">Membrane</keyword>
<dbReference type="GO" id="GO:0005829">
    <property type="term" value="C:cytosol"/>
    <property type="evidence" value="ECO:0007669"/>
    <property type="project" value="TreeGrafter"/>
</dbReference>
<dbReference type="FunFam" id="3.30.830.10:FF:000005">
    <property type="entry name" value="nardilysin isoform X1"/>
    <property type="match status" value="2"/>
</dbReference>
<comment type="caution">
    <text evidence="14">The sequence shown here is derived from an EMBL/GenBank/DDBJ whole genome shotgun (WGS) entry which is preliminary data.</text>
</comment>
<dbReference type="InterPro" id="IPR032632">
    <property type="entry name" value="Peptidase_M16_M"/>
</dbReference>
<dbReference type="SUPFAM" id="SSF63411">
    <property type="entry name" value="LuxS/MPP-like metallohydrolase"/>
    <property type="match status" value="5"/>
</dbReference>
<dbReference type="GO" id="GO:0046872">
    <property type="term" value="F:metal ion binding"/>
    <property type="evidence" value="ECO:0007669"/>
    <property type="project" value="UniProtKB-KW"/>
</dbReference>
<dbReference type="Proteomes" id="UP000712600">
    <property type="component" value="Unassembled WGS sequence"/>
</dbReference>
<dbReference type="GO" id="GO:0051603">
    <property type="term" value="P:proteolysis involved in protein catabolic process"/>
    <property type="evidence" value="ECO:0007669"/>
    <property type="project" value="TreeGrafter"/>
</dbReference>
<dbReference type="PANTHER" id="PTHR43690:SF23">
    <property type="entry name" value="INSULIN-DEGRADING ENZYME-LIKE 2"/>
    <property type="match status" value="1"/>
</dbReference>
<organism evidence="14 15">
    <name type="scientific">Brassica cretica</name>
    <name type="common">Mustard</name>
    <dbReference type="NCBI Taxonomy" id="69181"/>
    <lineage>
        <taxon>Eukaryota</taxon>
        <taxon>Viridiplantae</taxon>
        <taxon>Streptophyta</taxon>
        <taxon>Embryophyta</taxon>
        <taxon>Tracheophyta</taxon>
        <taxon>Spermatophyta</taxon>
        <taxon>Magnoliopsida</taxon>
        <taxon>eudicotyledons</taxon>
        <taxon>Gunneridae</taxon>
        <taxon>Pentapetalae</taxon>
        <taxon>rosids</taxon>
        <taxon>malvids</taxon>
        <taxon>Brassicales</taxon>
        <taxon>Brassicaceae</taxon>
        <taxon>Brassiceae</taxon>
        <taxon>Brassica</taxon>
    </lineage>
</organism>
<keyword evidence="7" id="KW-0482">Metalloprotease</keyword>